<evidence type="ECO:0000259" key="9">
    <source>
        <dbReference type="PROSITE" id="PS50112"/>
    </source>
</evidence>
<dbReference type="PANTHER" id="PTHR32071">
    <property type="entry name" value="TRANSCRIPTIONAL REGULATORY PROTEIN"/>
    <property type="match status" value="1"/>
</dbReference>
<feature type="domain" description="PAS" evidence="9">
    <location>
        <begin position="228"/>
        <end position="273"/>
    </location>
</feature>
<dbReference type="Gene3D" id="3.40.50.300">
    <property type="entry name" value="P-loop containing nucleotide triphosphate hydrolases"/>
    <property type="match status" value="1"/>
</dbReference>
<evidence type="ECO:0000259" key="8">
    <source>
        <dbReference type="PROSITE" id="PS50045"/>
    </source>
</evidence>
<dbReference type="InterPro" id="IPR035965">
    <property type="entry name" value="PAS-like_dom_sf"/>
</dbReference>
<feature type="coiled-coil region" evidence="7">
    <location>
        <begin position="334"/>
        <end position="361"/>
    </location>
</feature>
<dbReference type="PANTHER" id="PTHR32071:SF57">
    <property type="entry name" value="C4-DICARBOXYLATE TRANSPORT TRANSCRIPTIONAL REGULATORY PROTEIN DCTD"/>
    <property type="match status" value="1"/>
</dbReference>
<dbReference type="EMBL" id="PYAV01000001">
    <property type="protein sequence ID" value="PSL51364.1"/>
    <property type="molecule type" value="Genomic_DNA"/>
</dbReference>
<evidence type="ECO:0000256" key="5">
    <source>
        <dbReference type="ARBA" id="ARBA00023163"/>
    </source>
</evidence>
<dbReference type="InterPro" id="IPR046342">
    <property type="entry name" value="CBS_dom_sf"/>
</dbReference>
<dbReference type="InterPro" id="IPR027417">
    <property type="entry name" value="P-loop_NTPase"/>
</dbReference>
<dbReference type="InterPro" id="IPR000014">
    <property type="entry name" value="PAS"/>
</dbReference>
<evidence type="ECO:0000256" key="2">
    <source>
        <dbReference type="ARBA" id="ARBA00022840"/>
    </source>
</evidence>
<keyword evidence="2" id="KW-0067">ATP-binding</keyword>
<dbReference type="InterPro" id="IPR003593">
    <property type="entry name" value="AAA+_ATPase"/>
</dbReference>
<dbReference type="PROSITE" id="PS51371">
    <property type="entry name" value="CBS"/>
    <property type="match status" value="1"/>
</dbReference>
<dbReference type="InterPro" id="IPR000644">
    <property type="entry name" value="CBS_dom"/>
</dbReference>
<keyword evidence="3" id="KW-0805">Transcription regulation</keyword>
<keyword evidence="4" id="KW-0238">DNA-binding</keyword>
<dbReference type="SUPFAM" id="SSF54631">
    <property type="entry name" value="CBS-domain pair"/>
    <property type="match status" value="1"/>
</dbReference>
<dbReference type="InterPro" id="IPR009057">
    <property type="entry name" value="Homeodomain-like_sf"/>
</dbReference>
<keyword evidence="12" id="KW-1185">Reference proteome</keyword>
<dbReference type="Gene3D" id="1.10.10.60">
    <property type="entry name" value="Homeodomain-like"/>
    <property type="match status" value="1"/>
</dbReference>
<dbReference type="Proteomes" id="UP000242310">
    <property type="component" value="Unassembled WGS sequence"/>
</dbReference>
<evidence type="ECO:0000259" key="10">
    <source>
        <dbReference type="PROSITE" id="PS51371"/>
    </source>
</evidence>
<dbReference type="SUPFAM" id="SSF55785">
    <property type="entry name" value="PYP-like sensor domain (PAS domain)"/>
    <property type="match status" value="1"/>
</dbReference>
<dbReference type="PROSITE" id="PS00675">
    <property type="entry name" value="SIGMA54_INTERACT_1"/>
    <property type="match status" value="1"/>
</dbReference>
<dbReference type="InterPro" id="IPR025662">
    <property type="entry name" value="Sigma_54_int_dom_ATP-bd_1"/>
</dbReference>
<dbReference type="SUPFAM" id="SSF52540">
    <property type="entry name" value="P-loop containing nucleoside triphosphate hydrolases"/>
    <property type="match status" value="1"/>
</dbReference>
<keyword evidence="7" id="KW-0175">Coiled coil</keyword>
<feature type="domain" description="CBS" evidence="10">
    <location>
        <begin position="8"/>
        <end position="66"/>
    </location>
</feature>
<organism evidence="11 12">
    <name type="scientific">Salsuginibacillus halophilus</name>
    <dbReference type="NCBI Taxonomy" id="517424"/>
    <lineage>
        <taxon>Bacteria</taxon>
        <taxon>Bacillati</taxon>
        <taxon>Bacillota</taxon>
        <taxon>Bacilli</taxon>
        <taxon>Bacillales</taxon>
        <taxon>Bacillaceae</taxon>
        <taxon>Salsuginibacillus</taxon>
    </lineage>
</organism>
<dbReference type="AlphaFoldDB" id="A0A2P8HYX8"/>
<dbReference type="SMART" id="SM00091">
    <property type="entry name" value="PAS"/>
    <property type="match status" value="1"/>
</dbReference>
<keyword evidence="1" id="KW-0547">Nucleotide-binding</keyword>
<keyword evidence="6" id="KW-0129">CBS domain</keyword>
<dbReference type="PROSITE" id="PS00676">
    <property type="entry name" value="SIGMA54_INTERACT_2"/>
    <property type="match status" value="1"/>
</dbReference>
<dbReference type="Gene3D" id="3.10.580.10">
    <property type="entry name" value="CBS-domain"/>
    <property type="match status" value="1"/>
</dbReference>
<evidence type="ECO:0000256" key="6">
    <source>
        <dbReference type="PROSITE-ProRule" id="PRU00703"/>
    </source>
</evidence>
<dbReference type="CDD" id="cd00009">
    <property type="entry name" value="AAA"/>
    <property type="match status" value="1"/>
</dbReference>
<accession>A0A2P8HYX8</accession>
<dbReference type="PROSITE" id="PS00688">
    <property type="entry name" value="SIGMA54_INTERACT_3"/>
    <property type="match status" value="1"/>
</dbReference>
<dbReference type="InterPro" id="IPR002078">
    <property type="entry name" value="Sigma_54_int"/>
</dbReference>
<dbReference type="Gene3D" id="3.30.450.20">
    <property type="entry name" value="PAS domain"/>
    <property type="match status" value="1"/>
</dbReference>
<keyword evidence="5" id="KW-0804">Transcription</keyword>
<dbReference type="Pfam" id="PF02954">
    <property type="entry name" value="HTH_8"/>
    <property type="match status" value="1"/>
</dbReference>
<name>A0A2P8HYX8_9BACI</name>
<dbReference type="InterPro" id="IPR025944">
    <property type="entry name" value="Sigma_54_int_dom_CS"/>
</dbReference>
<proteinExistence type="predicted"/>
<dbReference type="PRINTS" id="PR01590">
    <property type="entry name" value="HTHFIS"/>
</dbReference>
<comment type="caution">
    <text evidence="11">The sequence shown here is derived from an EMBL/GenBank/DDBJ whole genome shotgun (WGS) entry which is preliminary data.</text>
</comment>
<dbReference type="GO" id="GO:0043565">
    <property type="term" value="F:sequence-specific DNA binding"/>
    <property type="evidence" value="ECO:0007669"/>
    <property type="project" value="InterPro"/>
</dbReference>
<feature type="domain" description="Sigma-54 factor interaction" evidence="8">
    <location>
        <begin position="368"/>
        <end position="598"/>
    </location>
</feature>
<evidence type="ECO:0000256" key="3">
    <source>
        <dbReference type="ARBA" id="ARBA00023015"/>
    </source>
</evidence>
<dbReference type="Pfam" id="PF00571">
    <property type="entry name" value="CBS"/>
    <property type="match status" value="1"/>
</dbReference>
<dbReference type="InterPro" id="IPR002197">
    <property type="entry name" value="HTH_Fis"/>
</dbReference>
<evidence type="ECO:0000313" key="12">
    <source>
        <dbReference type="Proteomes" id="UP000242310"/>
    </source>
</evidence>
<dbReference type="PROSITE" id="PS50045">
    <property type="entry name" value="SIGMA54_INTERACT_4"/>
    <property type="match status" value="1"/>
</dbReference>
<dbReference type="OrthoDB" id="9771372at2"/>
<reference evidence="11 12" key="1">
    <citation type="submission" date="2018-03" db="EMBL/GenBank/DDBJ databases">
        <title>Genomic Encyclopedia of Type Strains, Phase III (KMG-III): the genomes of soil and plant-associated and newly described type strains.</title>
        <authorList>
            <person name="Whitman W."/>
        </authorList>
    </citation>
    <scope>NUCLEOTIDE SEQUENCE [LARGE SCALE GENOMIC DNA]</scope>
    <source>
        <strain evidence="11 12">CGMCC 1.07653</strain>
    </source>
</reference>
<dbReference type="Pfam" id="PF00158">
    <property type="entry name" value="Sigma54_activat"/>
    <property type="match status" value="1"/>
</dbReference>
<dbReference type="SUPFAM" id="SSF46689">
    <property type="entry name" value="Homeodomain-like"/>
    <property type="match status" value="1"/>
</dbReference>
<evidence type="ECO:0000313" key="11">
    <source>
        <dbReference type="EMBL" id="PSL51364.1"/>
    </source>
</evidence>
<dbReference type="GO" id="GO:0005524">
    <property type="term" value="F:ATP binding"/>
    <property type="evidence" value="ECO:0007669"/>
    <property type="project" value="UniProtKB-KW"/>
</dbReference>
<dbReference type="InterPro" id="IPR025943">
    <property type="entry name" value="Sigma_54_int_dom_ATP-bd_2"/>
</dbReference>
<dbReference type="SMART" id="SM00382">
    <property type="entry name" value="AAA"/>
    <property type="match status" value="1"/>
</dbReference>
<dbReference type="CDD" id="cd02205">
    <property type="entry name" value="CBS_pair_SF"/>
    <property type="match status" value="1"/>
</dbReference>
<sequence>MMGDILNMVNQNQLLIQAEATLQEAAQQFYNTAETEAPVVTKDGTLHGVLTKEHIFQAMMEGRTPESMVSDLPLPQPHSISVERTINDVIEDTNFYYHTTKEDGTYLGTVSLYDLLNCYTAEDQKLLTAWKQWADVLNEGIVITNESGVLLVWNEAAAQSGVIEDASWTEAVRSGIQEGFRLPGSSVALPASAAFQFVKVVPLAYSDWHVLLFENHGARAADDASHKKSEWLESIVESLYDGVIMVDKGGYVTMLSQGYADFLDVKVENVIGRHCTEIVENTRMHIVAETGEAEIADLQKIKGDYMIASRLPLIENGHVVGAIGKVLYKNVNGFHALYKRINKMEQELKQYRGEWEEQNKAAFCFEHIQGNSRPVKEAKHIAKKGAATDSNVLLLGESGTGKELFAHAIHNESMRTSGTFVKVNCAAIPAELLEAELFGYEEGAFTGAKKGGKQGKFEAANGGTIFLDEIGELPLHMQVKFLRVLQEKEVEKVGSTRTRKVDVRIIAATNRNLDEMVRQGEFRLDLYYRLNVIPVQIPPLRERENDFDDLIPLLINKITAQMGKEISGVTQHALDDLKQYPWPGNIRELENVLERAVNMAESYEHIHPRHLPAKITNYEPDVEPLKEVLTKAEKDAVARALAKARGNKSRAAEMLGISRTALYQKLQGHKTTSSD</sequence>
<evidence type="ECO:0000256" key="1">
    <source>
        <dbReference type="ARBA" id="ARBA00022741"/>
    </source>
</evidence>
<dbReference type="Pfam" id="PF25601">
    <property type="entry name" value="AAA_lid_14"/>
    <property type="match status" value="1"/>
</dbReference>
<evidence type="ECO:0000256" key="7">
    <source>
        <dbReference type="SAM" id="Coils"/>
    </source>
</evidence>
<dbReference type="InterPro" id="IPR058031">
    <property type="entry name" value="AAA_lid_NorR"/>
</dbReference>
<dbReference type="Gene3D" id="1.10.8.60">
    <property type="match status" value="1"/>
</dbReference>
<gene>
    <name evidence="11" type="ORF">B0H94_101279</name>
</gene>
<evidence type="ECO:0000256" key="4">
    <source>
        <dbReference type="ARBA" id="ARBA00023125"/>
    </source>
</evidence>
<dbReference type="PROSITE" id="PS50112">
    <property type="entry name" value="PAS"/>
    <property type="match status" value="1"/>
</dbReference>
<dbReference type="FunFam" id="3.40.50.300:FF:000006">
    <property type="entry name" value="DNA-binding transcriptional regulator NtrC"/>
    <property type="match status" value="1"/>
</dbReference>
<protein>
    <submittedName>
        <fullName evidence="11">Transcriptional regulator with PAS, ATPase and Fis domain</fullName>
    </submittedName>
</protein>
<dbReference type="GO" id="GO:0006355">
    <property type="term" value="P:regulation of DNA-templated transcription"/>
    <property type="evidence" value="ECO:0007669"/>
    <property type="project" value="InterPro"/>
</dbReference>